<evidence type="ECO:0000256" key="6">
    <source>
        <dbReference type="ARBA" id="ARBA00030388"/>
    </source>
</evidence>
<proteinExistence type="inferred from homology"/>
<protein>
    <recommendedName>
        <fullName evidence="7">Endoribonuclease YoeB</fullName>
    </recommendedName>
    <alternativeName>
        <fullName evidence="6">Putative mRNA interferase YoeB</fullName>
    </alternativeName>
</protein>
<keyword evidence="2" id="KW-1277">Toxin-antitoxin system</keyword>
<dbReference type="Gene3D" id="3.30.2310.20">
    <property type="entry name" value="RelE-like"/>
    <property type="match status" value="1"/>
</dbReference>
<dbReference type="RefSeq" id="WP_308786766.1">
    <property type="nucleotide sequence ID" value="NZ_JAUSWB010000003.1"/>
</dbReference>
<dbReference type="PANTHER" id="PTHR38039:SF1">
    <property type="entry name" value="TOXIN YOEB"/>
    <property type="match status" value="1"/>
</dbReference>
<keyword evidence="9" id="KW-1185">Reference proteome</keyword>
<organism evidence="8 9">
    <name type="scientific">Planomicrobium stackebrandtii</name>
    <dbReference type="NCBI Taxonomy" id="253160"/>
    <lineage>
        <taxon>Bacteria</taxon>
        <taxon>Bacillati</taxon>
        <taxon>Bacillota</taxon>
        <taxon>Bacilli</taxon>
        <taxon>Bacillales</taxon>
        <taxon>Caryophanaceae</taxon>
        <taxon>Planomicrobium</taxon>
    </lineage>
</organism>
<dbReference type="InterPro" id="IPR035093">
    <property type="entry name" value="RelE/ParE_toxin_dom_sf"/>
</dbReference>
<name>A0ABU0GTC0_9BACL</name>
<accession>A0ABU0GTC0</accession>
<evidence type="ECO:0000256" key="3">
    <source>
        <dbReference type="ARBA" id="ARBA00022722"/>
    </source>
</evidence>
<dbReference type="Proteomes" id="UP001241988">
    <property type="component" value="Unassembled WGS sequence"/>
</dbReference>
<keyword evidence="4" id="KW-0255">Endonuclease</keyword>
<evidence type="ECO:0000256" key="5">
    <source>
        <dbReference type="ARBA" id="ARBA00022801"/>
    </source>
</evidence>
<evidence type="ECO:0000313" key="8">
    <source>
        <dbReference type="EMBL" id="MDQ0428597.1"/>
    </source>
</evidence>
<dbReference type="PANTHER" id="PTHR38039">
    <property type="entry name" value="TOXIN YOEB"/>
    <property type="match status" value="1"/>
</dbReference>
<sequence length="85" mass="10538">MNIIFTEKAWTEYTDWQKEDKKTLKRINVLIQDIQRNGYEGMGKPEPLRYDLNGYWSRRINETDRLVYRIDEKNVYILQCKYHYK</sequence>
<dbReference type="NCBIfam" id="TIGR02116">
    <property type="entry name" value="toxin_Txe_YoeB"/>
    <property type="match status" value="1"/>
</dbReference>
<evidence type="ECO:0000256" key="4">
    <source>
        <dbReference type="ARBA" id="ARBA00022759"/>
    </source>
</evidence>
<comment type="similarity">
    <text evidence="1">Belongs to the YoeB family.</text>
</comment>
<evidence type="ECO:0000256" key="7">
    <source>
        <dbReference type="ARBA" id="ARBA00050056"/>
    </source>
</evidence>
<comment type="caution">
    <text evidence="8">The sequence shown here is derived from an EMBL/GenBank/DDBJ whole genome shotgun (WGS) entry which is preliminary data.</text>
</comment>
<dbReference type="SUPFAM" id="SSF143011">
    <property type="entry name" value="RelE-like"/>
    <property type="match status" value="1"/>
</dbReference>
<gene>
    <name evidence="8" type="ORF">QOZ98_001423</name>
</gene>
<reference evidence="8 9" key="1">
    <citation type="submission" date="2023-07" db="EMBL/GenBank/DDBJ databases">
        <title>Genomic Encyclopedia of Type Strains, Phase IV (KMG-IV): sequencing the most valuable type-strain genomes for metagenomic binning, comparative biology and taxonomic classification.</title>
        <authorList>
            <person name="Goeker M."/>
        </authorList>
    </citation>
    <scope>NUCLEOTIDE SEQUENCE [LARGE SCALE GENOMIC DNA]</scope>
    <source>
        <strain evidence="8 9">DSM 16419</strain>
    </source>
</reference>
<keyword evidence="3" id="KW-0540">Nuclease</keyword>
<keyword evidence="5 8" id="KW-0378">Hydrolase</keyword>
<evidence type="ECO:0000313" key="9">
    <source>
        <dbReference type="Proteomes" id="UP001241988"/>
    </source>
</evidence>
<dbReference type="InterPro" id="IPR009614">
    <property type="entry name" value="YoeB_toxin"/>
</dbReference>
<dbReference type="EMBL" id="JAUSWB010000003">
    <property type="protein sequence ID" value="MDQ0428597.1"/>
    <property type="molecule type" value="Genomic_DNA"/>
</dbReference>
<dbReference type="Pfam" id="PF06769">
    <property type="entry name" value="YoeB_toxin"/>
    <property type="match status" value="1"/>
</dbReference>
<evidence type="ECO:0000256" key="1">
    <source>
        <dbReference type="ARBA" id="ARBA00008172"/>
    </source>
</evidence>
<dbReference type="GO" id="GO:0016787">
    <property type="term" value="F:hydrolase activity"/>
    <property type="evidence" value="ECO:0007669"/>
    <property type="project" value="UniProtKB-KW"/>
</dbReference>
<evidence type="ECO:0000256" key="2">
    <source>
        <dbReference type="ARBA" id="ARBA00022649"/>
    </source>
</evidence>